<accession>A0A139AH36</accession>
<dbReference type="SUPFAM" id="SSF52058">
    <property type="entry name" value="L domain-like"/>
    <property type="match status" value="1"/>
</dbReference>
<feature type="region of interest" description="Disordered" evidence="5">
    <location>
        <begin position="231"/>
        <end position="256"/>
    </location>
</feature>
<sequence>MKEIESVVKQEWATPVAEPLDYSFKDLDNIEEILAVEPRTTSGATLPPLPSPRSSTPTAPTRSGLPQSNVHAAAASDRQEPSPHAIRLSNNNLSSISGLDNAIKRLGEKRNVEGNLAEHIEWVDLSFNKIAKLDLEALLHLPNLSALYLHANNFTLSYLPTLLTVLARLPRLHTLTLHGNPMGEALVDPSSSSAVGPGKSNSSGGPGGAPYRSAVVGHLTGLRSLDFSAVTKGESAAAKAEAAKRKKRSRKSEEVG</sequence>
<keyword evidence="2" id="KW-0963">Cytoplasm</keyword>
<dbReference type="PANTHER" id="PTHR46545:SF1">
    <property type="entry name" value="LEUCINE-RICH REPEAT-CONTAINING PROTEIN 51"/>
    <property type="match status" value="1"/>
</dbReference>
<feature type="region of interest" description="Disordered" evidence="5">
    <location>
        <begin position="186"/>
        <end position="212"/>
    </location>
</feature>
<evidence type="ECO:0000256" key="5">
    <source>
        <dbReference type="SAM" id="MobiDB-lite"/>
    </source>
</evidence>
<comment type="subcellular location">
    <subcellularLocation>
        <location evidence="1">Cytoplasm</location>
    </subcellularLocation>
</comment>
<dbReference type="OMA" id="HGNPMGE"/>
<evidence type="ECO:0000313" key="6">
    <source>
        <dbReference type="EMBL" id="KXS16107.1"/>
    </source>
</evidence>
<name>A0A139AH36_GONPJ</name>
<evidence type="ECO:0000256" key="3">
    <source>
        <dbReference type="ARBA" id="ARBA00022614"/>
    </source>
</evidence>
<keyword evidence="3" id="KW-0433">Leucine-rich repeat</keyword>
<evidence type="ECO:0000256" key="4">
    <source>
        <dbReference type="ARBA" id="ARBA00022737"/>
    </source>
</evidence>
<dbReference type="AlphaFoldDB" id="A0A139AH36"/>
<keyword evidence="7" id="KW-1185">Reference proteome</keyword>
<organism evidence="6 7">
    <name type="scientific">Gonapodya prolifera (strain JEL478)</name>
    <name type="common">Monoblepharis prolifera</name>
    <dbReference type="NCBI Taxonomy" id="1344416"/>
    <lineage>
        <taxon>Eukaryota</taxon>
        <taxon>Fungi</taxon>
        <taxon>Fungi incertae sedis</taxon>
        <taxon>Chytridiomycota</taxon>
        <taxon>Chytridiomycota incertae sedis</taxon>
        <taxon>Monoblepharidomycetes</taxon>
        <taxon>Monoblepharidales</taxon>
        <taxon>Gonapodyaceae</taxon>
        <taxon>Gonapodya</taxon>
    </lineage>
</organism>
<proteinExistence type="predicted"/>
<protein>
    <recommendedName>
        <fullName evidence="8">Leucine-rich repeat-containing protein 51</fullName>
    </recommendedName>
</protein>
<dbReference type="PANTHER" id="PTHR46545">
    <property type="entry name" value="LEUCINE-RICH REPEAT-CONTAINING PROTEIN 51"/>
    <property type="match status" value="1"/>
</dbReference>
<evidence type="ECO:0008006" key="8">
    <source>
        <dbReference type="Google" id="ProtNLM"/>
    </source>
</evidence>
<evidence type="ECO:0000256" key="2">
    <source>
        <dbReference type="ARBA" id="ARBA00022490"/>
    </source>
</evidence>
<dbReference type="Proteomes" id="UP000070544">
    <property type="component" value="Unassembled WGS sequence"/>
</dbReference>
<dbReference type="GO" id="GO:0005737">
    <property type="term" value="C:cytoplasm"/>
    <property type="evidence" value="ECO:0007669"/>
    <property type="project" value="UniProtKB-SubCell"/>
</dbReference>
<dbReference type="STRING" id="1344416.A0A139AH36"/>
<reference evidence="6 7" key="1">
    <citation type="journal article" date="2015" name="Genome Biol. Evol.">
        <title>Phylogenomic analyses indicate that early fungi evolved digesting cell walls of algal ancestors of land plants.</title>
        <authorList>
            <person name="Chang Y."/>
            <person name="Wang S."/>
            <person name="Sekimoto S."/>
            <person name="Aerts A.L."/>
            <person name="Choi C."/>
            <person name="Clum A."/>
            <person name="LaButti K.M."/>
            <person name="Lindquist E.A."/>
            <person name="Yee Ngan C."/>
            <person name="Ohm R.A."/>
            <person name="Salamov A.A."/>
            <person name="Grigoriev I.V."/>
            <person name="Spatafora J.W."/>
            <person name="Berbee M.L."/>
        </authorList>
    </citation>
    <scope>NUCLEOTIDE SEQUENCE [LARGE SCALE GENOMIC DNA]</scope>
    <source>
        <strain evidence="6 7">JEL478</strain>
    </source>
</reference>
<dbReference type="OrthoDB" id="433501at2759"/>
<evidence type="ECO:0000256" key="1">
    <source>
        <dbReference type="ARBA" id="ARBA00004496"/>
    </source>
</evidence>
<evidence type="ECO:0000313" key="7">
    <source>
        <dbReference type="Proteomes" id="UP000070544"/>
    </source>
</evidence>
<dbReference type="EMBL" id="KQ965756">
    <property type="protein sequence ID" value="KXS16107.1"/>
    <property type="molecule type" value="Genomic_DNA"/>
</dbReference>
<dbReference type="InterPro" id="IPR032675">
    <property type="entry name" value="LRR_dom_sf"/>
</dbReference>
<feature type="compositionally biased region" description="Low complexity" evidence="5">
    <location>
        <begin position="52"/>
        <end position="63"/>
    </location>
</feature>
<dbReference type="Gene3D" id="3.80.10.10">
    <property type="entry name" value="Ribonuclease Inhibitor"/>
    <property type="match status" value="1"/>
</dbReference>
<keyword evidence="4" id="KW-0677">Repeat</keyword>
<feature type="region of interest" description="Disordered" evidence="5">
    <location>
        <begin position="36"/>
        <end position="89"/>
    </location>
</feature>
<gene>
    <name evidence="6" type="ORF">M427DRAFT_43926</name>
</gene>